<keyword evidence="1" id="KW-0472">Membrane</keyword>
<accession>A0AAP5AKV5</accession>
<evidence type="ECO:0000313" key="2">
    <source>
        <dbReference type="EMBL" id="MDQ1109435.1"/>
    </source>
</evidence>
<dbReference type="KEGG" id="srh:BAY15_1195"/>
<proteinExistence type="predicted"/>
<keyword evidence="1" id="KW-0812">Transmembrane</keyword>
<evidence type="ECO:0000256" key="1">
    <source>
        <dbReference type="SAM" id="Phobius"/>
    </source>
</evidence>
<protein>
    <submittedName>
        <fullName evidence="2">Uncharacterized protein</fullName>
    </submittedName>
</protein>
<dbReference type="EMBL" id="JAUTAS010000001">
    <property type="protein sequence ID" value="MDQ1109435.1"/>
    <property type="molecule type" value="Genomic_DNA"/>
</dbReference>
<dbReference type="Proteomes" id="UP001226084">
    <property type="component" value="Unassembled WGS sequence"/>
</dbReference>
<keyword evidence="1" id="KW-1133">Transmembrane helix</keyword>
<sequence>MWRQMAAVLVVMGLVTGITHFFRISFVAKASFSFEAGDVTGVMVGVWIALLGGLISRRYRFALAVAAMYLLVCCMAVYFVSRFMDDGFLGAFLLNGWNSVAYVLGGMLGACVGVFIGSGRRRARERVLPEA</sequence>
<dbReference type="AlphaFoldDB" id="A0AAP5AKV5"/>
<gene>
    <name evidence="2" type="ORF">QE424_002594</name>
</gene>
<name>A0AAP5AKV5_9GAMM</name>
<feature type="transmembrane region" description="Helical" evidence="1">
    <location>
        <begin position="61"/>
        <end position="80"/>
    </location>
</feature>
<comment type="caution">
    <text evidence="2">The sequence shown here is derived from an EMBL/GenBank/DDBJ whole genome shotgun (WGS) entry which is preliminary data.</text>
</comment>
<organism evidence="2 3">
    <name type="scientific">Stenotrophomonas rhizophila</name>
    <dbReference type="NCBI Taxonomy" id="216778"/>
    <lineage>
        <taxon>Bacteria</taxon>
        <taxon>Pseudomonadati</taxon>
        <taxon>Pseudomonadota</taxon>
        <taxon>Gammaproteobacteria</taxon>
        <taxon>Lysobacterales</taxon>
        <taxon>Lysobacteraceae</taxon>
        <taxon>Stenotrophomonas</taxon>
    </lineage>
</organism>
<feature type="transmembrane region" description="Helical" evidence="1">
    <location>
        <begin position="32"/>
        <end position="54"/>
    </location>
</feature>
<evidence type="ECO:0000313" key="3">
    <source>
        <dbReference type="Proteomes" id="UP001226084"/>
    </source>
</evidence>
<feature type="transmembrane region" description="Helical" evidence="1">
    <location>
        <begin position="100"/>
        <end position="118"/>
    </location>
</feature>
<reference evidence="2" key="1">
    <citation type="submission" date="2023-07" db="EMBL/GenBank/DDBJ databases">
        <title>Functional and genomic diversity of the sorghum phyllosphere microbiome.</title>
        <authorList>
            <person name="Shade A."/>
        </authorList>
    </citation>
    <scope>NUCLEOTIDE SEQUENCE</scope>
    <source>
        <strain evidence="2">SORGH_AS_0457</strain>
    </source>
</reference>
<feature type="transmembrane region" description="Helical" evidence="1">
    <location>
        <begin position="7"/>
        <end position="26"/>
    </location>
</feature>